<dbReference type="GO" id="GO:0016887">
    <property type="term" value="F:ATP hydrolysis activity"/>
    <property type="evidence" value="ECO:0007669"/>
    <property type="project" value="InterPro"/>
</dbReference>
<dbReference type="InterPro" id="IPR027256">
    <property type="entry name" value="P-typ_ATPase_IB"/>
</dbReference>
<dbReference type="InterPro" id="IPR036163">
    <property type="entry name" value="HMA_dom_sf"/>
</dbReference>
<evidence type="ECO:0000256" key="3">
    <source>
        <dbReference type="ARBA" id="ARBA00006024"/>
    </source>
</evidence>
<dbReference type="InterPro" id="IPR023298">
    <property type="entry name" value="ATPase_P-typ_TM_dom_sf"/>
</dbReference>
<dbReference type="PANTHER" id="PTHR43520">
    <property type="entry name" value="ATP7, ISOFORM B"/>
    <property type="match status" value="1"/>
</dbReference>
<dbReference type="InterPro" id="IPR023299">
    <property type="entry name" value="ATPase_P-typ_cyto_dom_N"/>
</dbReference>
<feature type="domain" description="HMA" evidence="19">
    <location>
        <begin position="3"/>
        <end position="68"/>
    </location>
</feature>
<dbReference type="EC" id="7.2.2.9" evidence="15"/>
<feature type="transmembrane region" description="Helical" evidence="18">
    <location>
        <begin position="148"/>
        <end position="172"/>
    </location>
</feature>
<feature type="transmembrane region" description="Helical" evidence="18">
    <location>
        <begin position="358"/>
        <end position="391"/>
    </location>
</feature>
<evidence type="ECO:0000256" key="11">
    <source>
        <dbReference type="ARBA" id="ARBA00022989"/>
    </source>
</evidence>
<comment type="catalytic activity">
    <reaction evidence="17">
        <text>Cu(2+)(in) + ATP + H2O = Cu(2+)(out) + ADP + phosphate + H(+)</text>
        <dbReference type="Rhea" id="RHEA:10376"/>
        <dbReference type="ChEBI" id="CHEBI:15377"/>
        <dbReference type="ChEBI" id="CHEBI:15378"/>
        <dbReference type="ChEBI" id="CHEBI:29036"/>
        <dbReference type="ChEBI" id="CHEBI:30616"/>
        <dbReference type="ChEBI" id="CHEBI:43474"/>
        <dbReference type="ChEBI" id="CHEBI:456216"/>
        <dbReference type="EC" id="7.2.2.9"/>
    </reaction>
</comment>
<evidence type="ECO:0000256" key="16">
    <source>
        <dbReference type="ARBA" id="ARBA00040690"/>
    </source>
</evidence>
<evidence type="ECO:0000256" key="6">
    <source>
        <dbReference type="ARBA" id="ARBA00022692"/>
    </source>
</evidence>
<dbReference type="GO" id="GO:0055070">
    <property type="term" value="P:copper ion homeostasis"/>
    <property type="evidence" value="ECO:0007669"/>
    <property type="project" value="TreeGrafter"/>
</dbReference>
<dbReference type="SFLD" id="SFLDG00002">
    <property type="entry name" value="C1.7:_P-type_atpase_like"/>
    <property type="match status" value="1"/>
</dbReference>
<evidence type="ECO:0000259" key="19">
    <source>
        <dbReference type="PROSITE" id="PS50846"/>
    </source>
</evidence>
<organism evidence="20 21">
    <name type="scientific">Campylobacter corcagiensis</name>
    <dbReference type="NCBI Taxonomy" id="1448857"/>
    <lineage>
        <taxon>Bacteria</taxon>
        <taxon>Pseudomonadati</taxon>
        <taxon>Campylobacterota</taxon>
        <taxon>Epsilonproteobacteria</taxon>
        <taxon>Campylobacterales</taxon>
        <taxon>Campylobacteraceae</taxon>
        <taxon>Campylobacter</taxon>
    </lineage>
</organism>
<dbReference type="EMBL" id="CP063078">
    <property type="protein sequence ID" value="QOQ87025.1"/>
    <property type="molecule type" value="Genomic_DNA"/>
</dbReference>
<keyword evidence="8 18" id="KW-0547">Nucleotide-binding</keyword>
<dbReference type="InterPro" id="IPR036412">
    <property type="entry name" value="HAD-like_sf"/>
</dbReference>
<evidence type="ECO:0000256" key="2">
    <source>
        <dbReference type="ARBA" id="ARBA00004236"/>
    </source>
</evidence>
<keyword evidence="18" id="KW-1003">Cell membrane</keyword>
<dbReference type="PRINTS" id="PR00943">
    <property type="entry name" value="CUATPASE"/>
</dbReference>
<evidence type="ECO:0000256" key="7">
    <source>
        <dbReference type="ARBA" id="ARBA00022723"/>
    </source>
</evidence>
<dbReference type="InterPro" id="IPR044492">
    <property type="entry name" value="P_typ_ATPase_HD_dom"/>
</dbReference>
<dbReference type="InterPro" id="IPR001757">
    <property type="entry name" value="P_typ_ATPase"/>
</dbReference>
<evidence type="ECO:0000313" key="21">
    <source>
        <dbReference type="Proteomes" id="UP000594749"/>
    </source>
</evidence>
<dbReference type="PROSITE" id="PS50846">
    <property type="entry name" value="HMA_2"/>
    <property type="match status" value="1"/>
</dbReference>
<evidence type="ECO:0000256" key="5">
    <source>
        <dbReference type="ARBA" id="ARBA00022553"/>
    </source>
</evidence>
<dbReference type="InterPro" id="IPR023214">
    <property type="entry name" value="HAD_sf"/>
</dbReference>
<dbReference type="SFLD" id="SFLDF00027">
    <property type="entry name" value="p-type_atpase"/>
    <property type="match status" value="1"/>
</dbReference>
<dbReference type="PROSITE" id="PS01229">
    <property type="entry name" value="COF_2"/>
    <property type="match status" value="1"/>
</dbReference>
<keyword evidence="11 18" id="KW-1133">Transmembrane helix</keyword>
<dbReference type="Pfam" id="PF00702">
    <property type="entry name" value="Hydrolase"/>
    <property type="match status" value="1"/>
</dbReference>
<evidence type="ECO:0000256" key="1">
    <source>
        <dbReference type="ARBA" id="ARBA00004127"/>
    </source>
</evidence>
<evidence type="ECO:0000256" key="8">
    <source>
        <dbReference type="ARBA" id="ARBA00022741"/>
    </source>
</evidence>
<dbReference type="SUPFAM" id="SSF56784">
    <property type="entry name" value="HAD-like"/>
    <property type="match status" value="1"/>
</dbReference>
<comment type="subcellular location">
    <subcellularLocation>
        <location evidence="2 18">Cell membrane</location>
    </subcellularLocation>
    <subcellularLocation>
        <location evidence="1">Endomembrane system</location>
        <topology evidence="1">Multi-pass membrane protein</topology>
    </subcellularLocation>
</comment>
<dbReference type="GO" id="GO:0043682">
    <property type="term" value="F:P-type divalent copper transporter activity"/>
    <property type="evidence" value="ECO:0007669"/>
    <property type="project" value="UniProtKB-EC"/>
</dbReference>
<protein>
    <recommendedName>
        <fullName evidence="16">Copper-transporting ATPase</fullName>
        <ecNumber evidence="15">7.2.2.9</ecNumber>
    </recommendedName>
</protein>
<dbReference type="GO" id="GO:0005507">
    <property type="term" value="F:copper ion binding"/>
    <property type="evidence" value="ECO:0007669"/>
    <property type="project" value="TreeGrafter"/>
</dbReference>
<dbReference type="RefSeq" id="WP_025803382.1">
    <property type="nucleotide sequence ID" value="NZ_CP053842.1"/>
</dbReference>
<keyword evidence="10" id="KW-1278">Translocase</keyword>
<evidence type="ECO:0000256" key="12">
    <source>
        <dbReference type="ARBA" id="ARBA00023065"/>
    </source>
</evidence>
<dbReference type="InterPro" id="IPR006121">
    <property type="entry name" value="HMA_dom"/>
</dbReference>
<evidence type="ECO:0000256" key="15">
    <source>
        <dbReference type="ARBA" id="ARBA00038904"/>
    </source>
</evidence>
<dbReference type="SFLD" id="SFLDS00003">
    <property type="entry name" value="Haloacid_Dehalogenase"/>
    <property type="match status" value="1"/>
</dbReference>
<name>A0A7M1LHQ2_9BACT</name>
<dbReference type="GO" id="GO:0005886">
    <property type="term" value="C:plasma membrane"/>
    <property type="evidence" value="ECO:0007669"/>
    <property type="project" value="UniProtKB-SubCell"/>
</dbReference>
<dbReference type="NCBIfam" id="TIGR01525">
    <property type="entry name" value="ATPase-IB_hvy"/>
    <property type="match status" value="1"/>
</dbReference>
<accession>A0A7M1LHQ2</accession>
<feature type="transmembrane region" description="Helical" evidence="18">
    <location>
        <begin position="117"/>
        <end position="136"/>
    </location>
</feature>
<comment type="function">
    <text evidence="14">Probably involved in copper export.</text>
</comment>
<dbReference type="Pfam" id="PF00122">
    <property type="entry name" value="E1-E2_ATPase"/>
    <property type="match status" value="1"/>
</dbReference>
<gene>
    <name evidence="20" type="ORF">IMC76_07375</name>
</gene>
<dbReference type="SUPFAM" id="SSF55008">
    <property type="entry name" value="HMA, heavy metal-associated domain"/>
    <property type="match status" value="1"/>
</dbReference>
<reference evidence="20 21" key="1">
    <citation type="submission" date="2020-10" db="EMBL/GenBank/DDBJ databases">
        <title>Campylobacter and Helicobacter PacBio genomes.</title>
        <authorList>
            <person name="Lane C."/>
        </authorList>
    </citation>
    <scope>NUCLEOTIDE SEQUENCE [LARGE SCALE GENOMIC DNA]</scope>
    <source>
        <strain evidence="20 21">2016D-0077</strain>
    </source>
</reference>
<evidence type="ECO:0000313" key="20">
    <source>
        <dbReference type="EMBL" id="QOQ87025.1"/>
    </source>
</evidence>
<feature type="transmembrane region" description="Helical" evidence="18">
    <location>
        <begin position="685"/>
        <end position="707"/>
    </location>
</feature>
<sequence>MSKRLTLNIVGMSCVNCSNAIQRAVKKIDGVVDANVNFSSGEAIFDVKSLKLEDIIKTKIEKLGFEVATDYEELNQKKLAHLKKLKFKLILAAFLTLIIIYLHMIATHSYTNSLAQLILSFIVVFYCGSDFFSHAISALKNRNFDMNVLVSLGSFSAFAFSTFVFLFPNLVIDKFHTLYFESASMIISFILFGRFLENSSKAKANSHIKALLDLTPKTALLVKSDGTTEEILAKDLKIGDVFMVKSGMNIPRDGVILHGATEINAAILTGESMPIYKKIGDMVNAGCLNTNGVINVRVTTEVHETLLARITRLLSQTTAKKMPIARMADKVANIFVPAVILLSILTFLVWFLSGNSYYGIMCAISVLVISCPCALGLAVPIAIVCAVSNLAKNGVLVKNPEVLEIAKDTKTLIFDKTGTLTTGEISVSSTNLSDEILTKLASAELLSEHLIAKAIVNFANKKGLKFSKFDGEFESVVGRGLKADKLIVGNLEFLNKNGIFDINESEFSKFIDKGDGIILVAYDKEYKGYVALSDTLRDSSKELLNTLKDKKSVMITGDSKKTADFVGKSLGIDEIYSSALPEDKLNLVKNYENSIFVGDGVNDALSLKSATIGASMNSGSDIAKGAGDILLVNNDLMGVAKFINTSTKSVKVIKQNLFWAFFYNALCIPIATGALYPLFGILLEPHFAALAMSFSSVTVVLNSLRLYSFKS</sequence>
<evidence type="ECO:0000256" key="9">
    <source>
        <dbReference type="ARBA" id="ARBA00022840"/>
    </source>
</evidence>
<dbReference type="InterPro" id="IPR059000">
    <property type="entry name" value="ATPase_P-type_domA"/>
</dbReference>
<keyword evidence="7 18" id="KW-0479">Metal-binding</keyword>
<evidence type="ECO:0000256" key="13">
    <source>
        <dbReference type="ARBA" id="ARBA00023136"/>
    </source>
</evidence>
<keyword evidence="6 18" id="KW-0812">Transmembrane</keyword>
<dbReference type="Pfam" id="PF00403">
    <property type="entry name" value="HMA"/>
    <property type="match status" value="1"/>
</dbReference>
<dbReference type="Proteomes" id="UP000594749">
    <property type="component" value="Chromosome"/>
</dbReference>
<dbReference type="PRINTS" id="PR00119">
    <property type="entry name" value="CATATPASE"/>
</dbReference>
<dbReference type="NCBIfam" id="TIGR01494">
    <property type="entry name" value="ATPase_P-type"/>
    <property type="match status" value="1"/>
</dbReference>
<dbReference type="PANTHER" id="PTHR43520:SF8">
    <property type="entry name" value="P-TYPE CU(+) TRANSPORTER"/>
    <property type="match status" value="1"/>
</dbReference>
<dbReference type="InterPro" id="IPR008250">
    <property type="entry name" value="ATPase_P-typ_transduc_dom_A_sf"/>
</dbReference>
<dbReference type="OrthoDB" id="2490525at2"/>
<evidence type="ECO:0000256" key="17">
    <source>
        <dbReference type="ARBA" id="ARBA00047424"/>
    </source>
</evidence>
<comment type="similarity">
    <text evidence="3 18">Belongs to the cation transport ATPase (P-type) (TC 3.A.3) family. Type IB subfamily.</text>
</comment>
<dbReference type="GO" id="GO:0005524">
    <property type="term" value="F:ATP binding"/>
    <property type="evidence" value="ECO:0007669"/>
    <property type="project" value="UniProtKB-UniRule"/>
</dbReference>
<keyword evidence="12" id="KW-0406">Ion transport</keyword>
<dbReference type="GO" id="GO:0012505">
    <property type="term" value="C:endomembrane system"/>
    <property type="evidence" value="ECO:0007669"/>
    <property type="project" value="UniProtKB-SubCell"/>
</dbReference>
<dbReference type="PROSITE" id="PS00154">
    <property type="entry name" value="ATPASE_E1_E2"/>
    <property type="match status" value="1"/>
</dbReference>
<dbReference type="Gene3D" id="3.40.50.1000">
    <property type="entry name" value="HAD superfamily/HAD-like"/>
    <property type="match status" value="1"/>
</dbReference>
<evidence type="ECO:0000256" key="4">
    <source>
        <dbReference type="ARBA" id="ARBA00022448"/>
    </source>
</evidence>
<evidence type="ECO:0000256" key="10">
    <source>
        <dbReference type="ARBA" id="ARBA00022967"/>
    </source>
</evidence>
<dbReference type="InterPro" id="IPR018303">
    <property type="entry name" value="ATPase_P-typ_P_site"/>
</dbReference>
<dbReference type="InterPro" id="IPR017969">
    <property type="entry name" value="Heavy-metal-associated_CS"/>
</dbReference>
<evidence type="ECO:0000256" key="14">
    <source>
        <dbReference type="ARBA" id="ARBA00037143"/>
    </source>
</evidence>
<dbReference type="Gene3D" id="3.30.70.100">
    <property type="match status" value="1"/>
</dbReference>
<dbReference type="Gene3D" id="2.70.150.10">
    <property type="entry name" value="Calcium-transporting ATPase, cytoplasmic transduction domain A"/>
    <property type="match status" value="1"/>
</dbReference>
<feature type="transmembrane region" description="Helical" evidence="18">
    <location>
        <begin position="178"/>
        <end position="196"/>
    </location>
</feature>
<feature type="transmembrane region" description="Helical" evidence="18">
    <location>
        <begin position="331"/>
        <end position="352"/>
    </location>
</feature>
<feature type="transmembrane region" description="Helical" evidence="18">
    <location>
        <begin position="657"/>
        <end position="679"/>
    </location>
</feature>
<keyword evidence="21" id="KW-1185">Reference proteome</keyword>
<dbReference type="SUPFAM" id="SSF81653">
    <property type="entry name" value="Calcium ATPase, transduction domain A"/>
    <property type="match status" value="1"/>
</dbReference>
<keyword evidence="9 18" id="KW-0067">ATP-binding</keyword>
<keyword evidence="4" id="KW-0813">Transport</keyword>
<keyword evidence="13 18" id="KW-0472">Membrane</keyword>
<dbReference type="PROSITE" id="PS01047">
    <property type="entry name" value="HMA_1"/>
    <property type="match status" value="1"/>
</dbReference>
<dbReference type="CDD" id="cd00371">
    <property type="entry name" value="HMA"/>
    <property type="match status" value="1"/>
</dbReference>
<proteinExistence type="inferred from homology"/>
<keyword evidence="5" id="KW-0597">Phosphoprotein</keyword>
<dbReference type="Gene3D" id="3.40.1110.10">
    <property type="entry name" value="Calcium-transporting ATPase, cytoplasmic domain N"/>
    <property type="match status" value="1"/>
</dbReference>
<dbReference type="SUPFAM" id="SSF81665">
    <property type="entry name" value="Calcium ATPase, transmembrane domain M"/>
    <property type="match status" value="1"/>
</dbReference>
<dbReference type="NCBIfam" id="TIGR01511">
    <property type="entry name" value="ATPase-IB1_Cu"/>
    <property type="match status" value="1"/>
</dbReference>
<dbReference type="FunFam" id="2.70.150.10:FF:000002">
    <property type="entry name" value="Copper-transporting ATPase 1, putative"/>
    <property type="match status" value="1"/>
</dbReference>
<feature type="transmembrane region" description="Helical" evidence="18">
    <location>
        <begin position="87"/>
        <end position="105"/>
    </location>
</feature>
<evidence type="ECO:0000256" key="18">
    <source>
        <dbReference type="RuleBase" id="RU362081"/>
    </source>
</evidence>
<dbReference type="AlphaFoldDB" id="A0A7M1LHQ2"/>